<dbReference type="Proteomes" id="UP000182977">
    <property type="component" value="Chromosome I"/>
</dbReference>
<evidence type="ECO:0000313" key="4">
    <source>
        <dbReference type="Proteomes" id="UP000182977"/>
    </source>
</evidence>
<proteinExistence type="inferred from homology"/>
<name>A0A1H2L0Y2_9ACTN</name>
<evidence type="ECO:0000256" key="1">
    <source>
        <dbReference type="ARBA" id="ARBA00023002"/>
    </source>
</evidence>
<dbReference type="EMBL" id="LT629791">
    <property type="protein sequence ID" value="SDU74707.1"/>
    <property type="molecule type" value="Genomic_DNA"/>
</dbReference>
<dbReference type="PRINTS" id="PR00080">
    <property type="entry name" value="SDRFAMILY"/>
</dbReference>
<dbReference type="AlphaFoldDB" id="A0A1H2L0Y2"/>
<keyword evidence="4" id="KW-1185">Reference proteome</keyword>
<dbReference type="PANTHER" id="PTHR43157">
    <property type="entry name" value="PHOSPHATIDYLINOSITOL-GLYCAN BIOSYNTHESIS CLASS F PROTEIN-RELATED"/>
    <property type="match status" value="1"/>
</dbReference>
<dbReference type="PRINTS" id="PR00081">
    <property type="entry name" value="GDHRDH"/>
</dbReference>
<dbReference type="InterPro" id="IPR002347">
    <property type="entry name" value="SDR_fam"/>
</dbReference>
<comment type="similarity">
    <text evidence="2">Belongs to the short-chain dehydrogenases/reductases (SDR) family.</text>
</comment>
<dbReference type="Pfam" id="PF00106">
    <property type="entry name" value="adh_short"/>
    <property type="match status" value="1"/>
</dbReference>
<evidence type="ECO:0000313" key="3">
    <source>
        <dbReference type="EMBL" id="SDU74707.1"/>
    </source>
</evidence>
<dbReference type="PANTHER" id="PTHR43157:SF31">
    <property type="entry name" value="PHOSPHATIDYLINOSITOL-GLYCAN BIOSYNTHESIS CLASS F PROTEIN"/>
    <property type="match status" value="1"/>
</dbReference>
<sequence>MPYCDRMRLAGSTIVLTGATSGIGRATALELAAARPRRLVVHGPQPAAETAGLVEELDAALGSTGEVVYLSADYGVLDEVAELAAGVRAACPDGVDLLINNAARPGPRTRTLTADGHEATLQTNYFAPVALTTLLFDVIGAGRAGRIVNVASATHFSAELGLDDLELARSGYSPASAYARSKLALVTWTCRLAGRRPRPTIEFVSVHPGVIATELLHAMFSIGGDTPEHAAANLLAVAQRDDDNGTYYDERRPATPNPIALDPVAQELLDGITLRVLAPVLPAASA</sequence>
<dbReference type="SUPFAM" id="SSF51735">
    <property type="entry name" value="NAD(P)-binding Rossmann-fold domains"/>
    <property type="match status" value="1"/>
</dbReference>
<dbReference type="GO" id="GO:0016491">
    <property type="term" value="F:oxidoreductase activity"/>
    <property type="evidence" value="ECO:0007669"/>
    <property type="project" value="UniProtKB-KW"/>
</dbReference>
<dbReference type="Gene3D" id="3.40.50.720">
    <property type="entry name" value="NAD(P)-binding Rossmann-like Domain"/>
    <property type="match status" value="1"/>
</dbReference>
<dbReference type="STRING" id="419479.SAMN04488563_4799"/>
<gene>
    <name evidence="3" type="ORF">SAMN04488563_4799</name>
</gene>
<dbReference type="InterPro" id="IPR036291">
    <property type="entry name" value="NAD(P)-bd_dom_sf"/>
</dbReference>
<reference evidence="4" key="1">
    <citation type="submission" date="2016-10" db="EMBL/GenBank/DDBJ databases">
        <authorList>
            <person name="Varghese N."/>
            <person name="Submissions S."/>
        </authorList>
    </citation>
    <scope>NUCLEOTIDE SEQUENCE [LARGE SCALE GENOMIC DNA]</scope>
    <source>
        <strain evidence="4">DSM 45079</strain>
    </source>
</reference>
<accession>A0A1H2L0Y2</accession>
<organism evidence="3 4">
    <name type="scientific">Jiangella alkaliphila</name>
    <dbReference type="NCBI Taxonomy" id="419479"/>
    <lineage>
        <taxon>Bacteria</taxon>
        <taxon>Bacillati</taxon>
        <taxon>Actinomycetota</taxon>
        <taxon>Actinomycetes</taxon>
        <taxon>Jiangellales</taxon>
        <taxon>Jiangellaceae</taxon>
        <taxon>Jiangella</taxon>
    </lineage>
</organism>
<keyword evidence="1" id="KW-0560">Oxidoreductase</keyword>
<evidence type="ECO:0000256" key="2">
    <source>
        <dbReference type="RuleBase" id="RU000363"/>
    </source>
</evidence>
<protein>
    <submittedName>
        <fullName evidence="3">NAD(P)-dependent dehydrogenase, short-chain alcohol dehydrogenase family</fullName>
    </submittedName>
</protein>